<feature type="region of interest" description="Disordered" evidence="7">
    <location>
        <begin position="376"/>
        <end position="418"/>
    </location>
</feature>
<feature type="region of interest" description="Disordered" evidence="7">
    <location>
        <begin position="856"/>
        <end position="877"/>
    </location>
</feature>
<dbReference type="PANTHER" id="PTHR23257">
    <property type="entry name" value="SERINE-THREONINE PROTEIN KINASE"/>
    <property type="match status" value="1"/>
</dbReference>
<feature type="region of interest" description="Disordered" evidence="7">
    <location>
        <begin position="233"/>
        <end position="287"/>
    </location>
</feature>
<evidence type="ECO:0000313" key="9">
    <source>
        <dbReference type="EMBL" id="KAG2487029.1"/>
    </source>
</evidence>
<evidence type="ECO:0000259" key="8">
    <source>
        <dbReference type="PROSITE" id="PS50011"/>
    </source>
</evidence>
<feature type="binding site" evidence="6">
    <location>
        <position position="592"/>
    </location>
    <ligand>
        <name>ATP</name>
        <dbReference type="ChEBI" id="CHEBI:30616"/>
    </ligand>
</feature>
<dbReference type="PANTHER" id="PTHR23257:SF963">
    <property type="entry name" value="AT08303P"/>
    <property type="match status" value="1"/>
</dbReference>
<gene>
    <name evidence="9" type="ORF">HYH03_014275</name>
</gene>
<feature type="compositionally biased region" description="Low complexity" evidence="7">
    <location>
        <begin position="266"/>
        <end position="281"/>
    </location>
</feature>
<dbReference type="Gene3D" id="3.30.200.20">
    <property type="entry name" value="Phosphorylase Kinase, domain 1"/>
    <property type="match status" value="1"/>
</dbReference>
<feature type="region of interest" description="Disordered" evidence="7">
    <location>
        <begin position="200"/>
        <end position="220"/>
    </location>
</feature>
<name>A0A836BTN6_9CHLO</name>
<dbReference type="CDD" id="cd13999">
    <property type="entry name" value="STKc_MAP3K-like"/>
    <property type="match status" value="1"/>
</dbReference>
<dbReference type="Pfam" id="PF07714">
    <property type="entry name" value="PK_Tyr_Ser-Thr"/>
    <property type="match status" value="1"/>
</dbReference>
<sequence length="877" mass="87760">MCAQRSPTGAYENAFPSLSGGMGAEGFRQFESSLDRIVSGRASTAGKEPETHTNTIYNSRFQFFNNKRNSTINESSANDIATREDSLVKAWKTVSEIDALLGSDFRPSMPTCDEDRPSVDDTYVKRLNTELEAALNVSLTFKERLRDSVRSTSRAAGGGGGGGAGGGGGGSAASSGKSDAGDAAVANLAAAAAVAAGGGRAHAEASPQPASAPTPTGLQPGRTVLLQRHTEMHVHHPPGPSTSASSGLGLPSPIPSPGARSPQRAPSPRLSAAGASPSLSSGVGGVGPSTIGGGIGGGGGGGGVGLGPGVGVGGGVGASLSLSAAAAALAPRSLSGTGLGGGGGGGGAAGLSNANAVATSAVAAVTAALAGTPVTAAADGGRSAQGPSPSSSGRILAVGASSHTPQPPPLGQLLSPRTAQLSAASQASVSASVAMPAATAAAAAAASAAGVGTPAPASTPHAAPAPTATPTSVTSSTATPAPSTPSASAPAAATTPTAAAPAAAPAAAAAPARRLPGLLGGLPMVAVGSALDHGLWDSDGGWRPADPALDVHIPQHLQRISPDDIIKVRELGRGCFGSVWLARWRGVEVAMKELLNQGATDTPPSEVFSEAERLASLRHPCVIAFYGIVTAPGAYATVVEFLRMGSLKSGLTRLRKQGADISKRLRVAIALQAARGMEYLHGQFVVHFDLKCDNLLCDLRDPVRPVVKIGDLGLSKKKKDSFVSGNMRGTLPWMAPELFPGVRERERKQQAEANGHTTELADDRVNEKVDVFSFGIVLWEIWCLGEQPYNSISLADIFAGVMTGTLRPGVPPDCDPDWAALMQACWHGSPRVRPSFTDIADRLDALLAKMTLQEGAAAGGGGSAAGPPGSGAGPGRF</sequence>
<organism evidence="9 10">
    <name type="scientific">Edaphochlamys debaryana</name>
    <dbReference type="NCBI Taxonomy" id="47281"/>
    <lineage>
        <taxon>Eukaryota</taxon>
        <taxon>Viridiplantae</taxon>
        <taxon>Chlorophyta</taxon>
        <taxon>core chlorophytes</taxon>
        <taxon>Chlorophyceae</taxon>
        <taxon>CS clade</taxon>
        <taxon>Chlamydomonadales</taxon>
        <taxon>Chlamydomonadales incertae sedis</taxon>
        <taxon>Edaphochlamys</taxon>
    </lineage>
</organism>
<proteinExistence type="predicted"/>
<dbReference type="InterPro" id="IPR001245">
    <property type="entry name" value="Ser-Thr/Tyr_kinase_cat_dom"/>
</dbReference>
<feature type="compositionally biased region" description="Gly residues" evidence="7">
    <location>
        <begin position="857"/>
        <end position="877"/>
    </location>
</feature>
<keyword evidence="3 6" id="KW-0547">Nucleotide-binding</keyword>
<evidence type="ECO:0000256" key="6">
    <source>
        <dbReference type="PROSITE-ProRule" id="PRU10141"/>
    </source>
</evidence>
<dbReference type="GO" id="GO:0005524">
    <property type="term" value="F:ATP binding"/>
    <property type="evidence" value="ECO:0007669"/>
    <property type="project" value="UniProtKB-UniRule"/>
</dbReference>
<evidence type="ECO:0000256" key="1">
    <source>
        <dbReference type="ARBA" id="ARBA00022527"/>
    </source>
</evidence>
<dbReference type="GO" id="GO:0004674">
    <property type="term" value="F:protein serine/threonine kinase activity"/>
    <property type="evidence" value="ECO:0007669"/>
    <property type="project" value="UniProtKB-KW"/>
</dbReference>
<dbReference type="InterPro" id="IPR000719">
    <property type="entry name" value="Prot_kinase_dom"/>
</dbReference>
<dbReference type="EMBL" id="JAEHOE010000102">
    <property type="protein sequence ID" value="KAG2487029.1"/>
    <property type="molecule type" value="Genomic_DNA"/>
</dbReference>
<feature type="compositionally biased region" description="Low complexity" evidence="7">
    <location>
        <begin position="204"/>
        <end position="216"/>
    </location>
</feature>
<feature type="compositionally biased region" description="Gly residues" evidence="7">
    <location>
        <begin position="156"/>
        <end position="171"/>
    </location>
</feature>
<feature type="region of interest" description="Disordered" evidence="7">
    <location>
        <begin position="150"/>
        <end position="179"/>
    </location>
</feature>
<feature type="region of interest" description="Disordered" evidence="7">
    <location>
        <begin position="451"/>
        <end position="494"/>
    </location>
</feature>
<accession>A0A836BTN6</accession>
<evidence type="ECO:0000313" key="10">
    <source>
        <dbReference type="Proteomes" id="UP000612055"/>
    </source>
</evidence>
<dbReference type="OrthoDB" id="4062651at2759"/>
<evidence type="ECO:0000256" key="3">
    <source>
        <dbReference type="ARBA" id="ARBA00022741"/>
    </source>
</evidence>
<keyword evidence="5 6" id="KW-0067">ATP-binding</keyword>
<dbReference type="Proteomes" id="UP000612055">
    <property type="component" value="Unassembled WGS sequence"/>
</dbReference>
<dbReference type="Gene3D" id="1.10.510.10">
    <property type="entry name" value="Transferase(Phosphotransferase) domain 1"/>
    <property type="match status" value="1"/>
</dbReference>
<evidence type="ECO:0000256" key="4">
    <source>
        <dbReference type="ARBA" id="ARBA00022777"/>
    </source>
</evidence>
<dbReference type="InterPro" id="IPR017441">
    <property type="entry name" value="Protein_kinase_ATP_BS"/>
</dbReference>
<evidence type="ECO:0000256" key="5">
    <source>
        <dbReference type="ARBA" id="ARBA00022840"/>
    </source>
</evidence>
<evidence type="ECO:0000256" key="2">
    <source>
        <dbReference type="ARBA" id="ARBA00022679"/>
    </source>
</evidence>
<protein>
    <recommendedName>
        <fullName evidence="8">Protein kinase domain-containing protein</fullName>
    </recommendedName>
</protein>
<dbReference type="PROSITE" id="PS00107">
    <property type="entry name" value="PROTEIN_KINASE_ATP"/>
    <property type="match status" value="1"/>
</dbReference>
<feature type="domain" description="Protein kinase" evidence="8">
    <location>
        <begin position="565"/>
        <end position="847"/>
    </location>
</feature>
<comment type="caution">
    <text evidence="9">The sequence shown here is derived from an EMBL/GenBank/DDBJ whole genome shotgun (WGS) entry which is preliminary data.</text>
</comment>
<keyword evidence="4" id="KW-0418">Kinase</keyword>
<keyword evidence="2" id="KW-0808">Transferase</keyword>
<feature type="compositionally biased region" description="Low complexity" evidence="7">
    <location>
        <begin position="241"/>
        <end position="251"/>
    </location>
</feature>
<dbReference type="SUPFAM" id="SSF56112">
    <property type="entry name" value="Protein kinase-like (PK-like)"/>
    <property type="match status" value="1"/>
</dbReference>
<dbReference type="PROSITE" id="PS50011">
    <property type="entry name" value="PROTEIN_KINASE_DOM"/>
    <property type="match status" value="1"/>
</dbReference>
<dbReference type="GO" id="GO:0007165">
    <property type="term" value="P:signal transduction"/>
    <property type="evidence" value="ECO:0007669"/>
    <property type="project" value="TreeGrafter"/>
</dbReference>
<dbReference type="GO" id="GO:0005737">
    <property type="term" value="C:cytoplasm"/>
    <property type="evidence" value="ECO:0007669"/>
    <property type="project" value="TreeGrafter"/>
</dbReference>
<dbReference type="InterPro" id="IPR011009">
    <property type="entry name" value="Kinase-like_dom_sf"/>
</dbReference>
<keyword evidence="10" id="KW-1185">Reference proteome</keyword>
<evidence type="ECO:0000256" key="7">
    <source>
        <dbReference type="SAM" id="MobiDB-lite"/>
    </source>
</evidence>
<dbReference type="InterPro" id="IPR050167">
    <property type="entry name" value="Ser_Thr_protein_kinase"/>
</dbReference>
<dbReference type="PROSITE" id="PS00108">
    <property type="entry name" value="PROTEIN_KINASE_ST"/>
    <property type="match status" value="1"/>
</dbReference>
<reference evidence="9" key="1">
    <citation type="journal article" date="2020" name="bioRxiv">
        <title>Comparative genomics of Chlamydomonas.</title>
        <authorList>
            <person name="Craig R.J."/>
            <person name="Hasan A.R."/>
            <person name="Ness R.W."/>
            <person name="Keightley P.D."/>
        </authorList>
    </citation>
    <scope>NUCLEOTIDE SEQUENCE</scope>
    <source>
        <strain evidence="9">CCAP 11/70</strain>
    </source>
</reference>
<dbReference type="AlphaFoldDB" id="A0A836BTN6"/>
<dbReference type="PRINTS" id="PR00109">
    <property type="entry name" value="TYRKINASE"/>
</dbReference>
<keyword evidence="1" id="KW-0723">Serine/threonine-protein kinase</keyword>
<dbReference type="SMART" id="SM00220">
    <property type="entry name" value="S_TKc"/>
    <property type="match status" value="1"/>
</dbReference>
<dbReference type="InterPro" id="IPR008271">
    <property type="entry name" value="Ser/Thr_kinase_AS"/>
</dbReference>